<organism evidence="2 3">
    <name type="scientific">Brachybacterium rhamnosum</name>
    <dbReference type="NCBI Taxonomy" id="173361"/>
    <lineage>
        <taxon>Bacteria</taxon>
        <taxon>Bacillati</taxon>
        <taxon>Actinomycetota</taxon>
        <taxon>Actinomycetes</taxon>
        <taxon>Micrococcales</taxon>
        <taxon>Dermabacteraceae</taxon>
        <taxon>Brachybacterium</taxon>
    </lineage>
</organism>
<proteinExistence type="predicted"/>
<accession>A0ABW4Q225</accession>
<feature type="region of interest" description="Disordered" evidence="1">
    <location>
        <begin position="126"/>
        <end position="145"/>
    </location>
</feature>
<evidence type="ECO:0000256" key="1">
    <source>
        <dbReference type="SAM" id="MobiDB-lite"/>
    </source>
</evidence>
<feature type="compositionally biased region" description="Basic residues" evidence="1">
    <location>
        <begin position="136"/>
        <end position="145"/>
    </location>
</feature>
<sequence length="145" mass="15815">MSLDTDWQVIQTAAAGLAPQGLNDPIQAFRVRRIDSTVLVDLSGLRLAPGAGLANLGQLPAWAAPVLPHQYFWVNDSPTSLHASVCAVFVGKTLYWTGQVAEGRIVVNRPESLRGGFEFTTTTAFPRDLLPAPGKPKQKEHRWMP</sequence>
<keyword evidence="3" id="KW-1185">Reference proteome</keyword>
<evidence type="ECO:0000313" key="2">
    <source>
        <dbReference type="EMBL" id="MFD1836437.1"/>
    </source>
</evidence>
<name>A0ABW4Q225_9MICO</name>
<evidence type="ECO:0000313" key="3">
    <source>
        <dbReference type="Proteomes" id="UP001597280"/>
    </source>
</evidence>
<dbReference type="Proteomes" id="UP001597280">
    <property type="component" value="Unassembled WGS sequence"/>
</dbReference>
<protein>
    <submittedName>
        <fullName evidence="2">Uncharacterized protein</fullName>
    </submittedName>
</protein>
<comment type="caution">
    <text evidence="2">The sequence shown here is derived from an EMBL/GenBank/DDBJ whole genome shotgun (WGS) entry which is preliminary data.</text>
</comment>
<reference evidence="3" key="1">
    <citation type="journal article" date="2019" name="Int. J. Syst. Evol. Microbiol.">
        <title>The Global Catalogue of Microorganisms (GCM) 10K type strain sequencing project: providing services to taxonomists for standard genome sequencing and annotation.</title>
        <authorList>
            <consortium name="The Broad Institute Genomics Platform"/>
            <consortium name="The Broad Institute Genome Sequencing Center for Infectious Disease"/>
            <person name="Wu L."/>
            <person name="Ma J."/>
        </authorList>
    </citation>
    <scope>NUCLEOTIDE SEQUENCE [LARGE SCALE GENOMIC DNA]</scope>
    <source>
        <strain evidence="3">JCM 11650</strain>
    </source>
</reference>
<gene>
    <name evidence="2" type="ORF">ACFSDA_15335</name>
</gene>
<dbReference type="EMBL" id="JBHUFL010000003">
    <property type="protein sequence ID" value="MFD1836437.1"/>
    <property type="molecule type" value="Genomic_DNA"/>
</dbReference>
<dbReference type="RefSeq" id="WP_343905910.1">
    <property type="nucleotide sequence ID" value="NZ_BAAAIS010000003.1"/>
</dbReference>